<evidence type="ECO:0000256" key="1">
    <source>
        <dbReference type="ARBA" id="ARBA00010203"/>
    </source>
</evidence>
<protein>
    <recommendedName>
        <fullName evidence="8">Methyltransferase</fullName>
        <ecNumber evidence="8">2.1.1.-</ecNumber>
    </recommendedName>
</protein>
<dbReference type="GO" id="GO:0009007">
    <property type="term" value="F:site-specific DNA-methyltransferase (adenine-specific) activity"/>
    <property type="evidence" value="ECO:0007669"/>
    <property type="project" value="TreeGrafter"/>
</dbReference>
<dbReference type="GO" id="GO:0032259">
    <property type="term" value="P:methylation"/>
    <property type="evidence" value="ECO:0007669"/>
    <property type="project" value="UniProtKB-KW"/>
</dbReference>
<dbReference type="EMBL" id="PDES01000015">
    <property type="protein sequence ID" value="RRQ81520.1"/>
    <property type="molecule type" value="Genomic_DNA"/>
</dbReference>
<organism evidence="10 11">
    <name type="scientific">Streptomyces griseofuscus</name>
    <dbReference type="NCBI Taxonomy" id="146922"/>
    <lineage>
        <taxon>Bacteria</taxon>
        <taxon>Bacillati</taxon>
        <taxon>Actinomycetota</taxon>
        <taxon>Actinomycetes</taxon>
        <taxon>Kitasatosporales</taxon>
        <taxon>Streptomycetaceae</taxon>
        <taxon>Streptomyces</taxon>
    </lineage>
</organism>
<comment type="caution">
    <text evidence="10">The sequence shown here is derived from an EMBL/GenBank/DDBJ whole genome shotgun (WGS) entry which is preliminary data.</text>
</comment>
<proteinExistence type="inferred from homology"/>
<dbReference type="EC" id="2.1.1.-" evidence="8"/>
<dbReference type="RefSeq" id="WP_125214685.1">
    <property type="nucleotide sequence ID" value="NZ_PDES01000015.1"/>
</dbReference>
<dbReference type="InterPro" id="IPR002941">
    <property type="entry name" value="DNA_methylase_N4/N6"/>
</dbReference>
<comment type="catalytic activity">
    <reaction evidence="7">
        <text>a 2'-deoxycytidine in DNA + S-adenosyl-L-methionine = an N(4)-methyl-2'-deoxycytidine in DNA + S-adenosyl-L-homocysteine + H(+)</text>
        <dbReference type="Rhea" id="RHEA:16857"/>
        <dbReference type="Rhea" id="RHEA-COMP:11369"/>
        <dbReference type="Rhea" id="RHEA-COMP:13674"/>
        <dbReference type="ChEBI" id="CHEBI:15378"/>
        <dbReference type="ChEBI" id="CHEBI:57856"/>
        <dbReference type="ChEBI" id="CHEBI:59789"/>
        <dbReference type="ChEBI" id="CHEBI:85452"/>
        <dbReference type="ChEBI" id="CHEBI:137933"/>
        <dbReference type="EC" id="2.1.1.113"/>
    </reaction>
</comment>
<evidence type="ECO:0000256" key="4">
    <source>
        <dbReference type="ARBA" id="ARBA00022691"/>
    </source>
</evidence>
<evidence type="ECO:0000256" key="7">
    <source>
        <dbReference type="ARBA" id="ARBA00049120"/>
    </source>
</evidence>
<dbReference type="GO" id="GO:0008170">
    <property type="term" value="F:N-methyltransferase activity"/>
    <property type="evidence" value="ECO:0007669"/>
    <property type="project" value="InterPro"/>
</dbReference>
<dbReference type="GO" id="GO:0003677">
    <property type="term" value="F:DNA binding"/>
    <property type="evidence" value="ECO:0007669"/>
    <property type="project" value="UniProtKB-KW"/>
</dbReference>
<dbReference type="GO" id="GO:0005737">
    <property type="term" value="C:cytoplasm"/>
    <property type="evidence" value="ECO:0007669"/>
    <property type="project" value="TreeGrafter"/>
</dbReference>
<dbReference type="PANTHER" id="PTHR13370">
    <property type="entry name" value="RNA METHYLASE-RELATED"/>
    <property type="match status" value="1"/>
</dbReference>
<dbReference type="PANTHER" id="PTHR13370:SF3">
    <property type="entry name" value="TRNA (GUANINE(10)-N2)-METHYLTRANSFERASE HOMOLOG"/>
    <property type="match status" value="1"/>
</dbReference>
<dbReference type="InterPro" id="IPR001091">
    <property type="entry name" value="RM_Methyltransferase"/>
</dbReference>
<evidence type="ECO:0000313" key="11">
    <source>
        <dbReference type="Proteomes" id="UP000276379"/>
    </source>
</evidence>
<dbReference type="AlphaFoldDB" id="A0A426RZ25"/>
<name>A0A426RZ25_9ACTN</name>
<feature type="domain" description="DNA methylase N-4/N-6" evidence="9">
    <location>
        <begin position="32"/>
        <end position="265"/>
    </location>
</feature>
<evidence type="ECO:0000259" key="9">
    <source>
        <dbReference type="Pfam" id="PF01555"/>
    </source>
</evidence>
<comment type="similarity">
    <text evidence="1">Belongs to the N(4)/N(6)-methyltransferase family. N(4) subfamily.</text>
</comment>
<evidence type="ECO:0000256" key="3">
    <source>
        <dbReference type="ARBA" id="ARBA00022679"/>
    </source>
</evidence>
<dbReference type="PRINTS" id="PR00508">
    <property type="entry name" value="S21N4MTFRASE"/>
</dbReference>
<accession>A0A426RZ25</accession>
<keyword evidence="2 10" id="KW-0489">Methyltransferase</keyword>
<evidence type="ECO:0000256" key="2">
    <source>
        <dbReference type="ARBA" id="ARBA00022603"/>
    </source>
</evidence>
<sequence>MNTTPPYYRDEQVTLLLGDALEQLRTLPAGSVDCIVTSPPYYSLRDYGWDGQYGLESSPAEYVEQMRALFAEARRVLTDDGTCWINLGDTYYSAKGASTGLDRRQKARRGFARPVDRSGLGYPRKSLLMIPARVAIALQEDGWTLRSEIIWDRVNPLPEVASDRPARRTERLYILAKQARYHYDRSAPGAAIDLWQIEPDRSAASAGHTAPFPIELAARCIEAATQPGDTVLDPFSGSGTTGEAALKLGRRYIGIDGNSAYHDQALAQRFAQRGLDFTAA</sequence>
<keyword evidence="6" id="KW-0238">DNA-binding</keyword>
<evidence type="ECO:0000313" key="10">
    <source>
        <dbReference type="EMBL" id="RRQ81520.1"/>
    </source>
</evidence>
<dbReference type="InterPro" id="IPR029063">
    <property type="entry name" value="SAM-dependent_MTases_sf"/>
</dbReference>
<keyword evidence="11" id="KW-1185">Reference proteome</keyword>
<evidence type="ECO:0000256" key="8">
    <source>
        <dbReference type="RuleBase" id="RU362026"/>
    </source>
</evidence>
<dbReference type="SUPFAM" id="SSF53335">
    <property type="entry name" value="S-adenosyl-L-methionine-dependent methyltransferases"/>
    <property type="match status" value="1"/>
</dbReference>
<dbReference type="Pfam" id="PF01555">
    <property type="entry name" value="N6_N4_Mtase"/>
    <property type="match status" value="1"/>
</dbReference>
<keyword evidence="5" id="KW-0680">Restriction system</keyword>
<dbReference type="GO" id="GO:0015667">
    <property type="term" value="F:site-specific DNA-methyltransferase (cytosine-N4-specific) activity"/>
    <property type="evidence" value="ECO:0007669"/>
    <property type="project" value="UniProtKB-EC"/>
</dbReference>
<keyword evidence="3 10" id="KW-0808">Transferase</keyword>
<dbReference type="GO" id="GO:0009307">
    <property type="term" value="P:DNA restriction-modification system"/>
    <property type="evidence" value="ECO:0007669"/>
    <property type="project" value="UniProtKB-KW"/>
</dbReference>
<dbReference type="Proteomes" id="UP000276379">
    <property type="component" value="Unassembled WGS sequence"/>
</dbReference>
<keyword evidence="4" id="KW-0949">S-adenosyl-L-methionine</keyword>
<dbReference type="Gene3D" id="3.40.50.150">
    <property type="entry name" value="Vaccinia Virus protein VP39"/>
    <property type="match status" value="1"/>
</dbReference>
<evidence type="ECO:0000256" key="5">
    <source>
        <dbReference type="ARBA" id="ARBA00022747"/>
    </source>
</evidence>
<dbReference type="InterPro" id="IPR017985">
    <property type="entry name" value="MeTrfase_CN4_CS"/>
</dbReference>
<gene>
    <name evidence="10" type="ORF">CQW44_30430</name>
</gene>
<dbReference type="PROSITE" id="PS00093">
    <property type="entry name" value="N4_MTASE"/>
    <property type="match status" value="1"/>
</dbReference>
<reference evidence="10 11" key="1">
    <citation type="submission" date="2017-10" db="EMBL/GenBank/DDBJ databases">
        <title>Draft genome of actinobacteria isolated from guarana (Paullinia cupana (Mart.) Ducke.</title>
        <authorList>
            <person name="Siqueira K.A."/>
            <person name="Liotti R.G."/>
            <person name="Mendes T.A."/>
            <person name="Soares M.A."/>
        </authorList>
    </citation>
    <scope>NUCLEOTIDE SEQUENCE [LARGE SCALE GENOMIC DNA]</scope>
    <source>
        <strain evidence="10 11">199</strain>
    </source>
</reference>
<evidence type="ECO:0000256" key="6">
    <source>
        <dbReference type="ARBA" id="ARBA00023125"/>
    </source>
</evidence>